<accession>A0ABT5BUH1</accession>
<sequence length="466" mass="48615">MSAPRPVVPRSCPRALHAKARPRRPHDPRRPRRPRLPSAPLLAAAAGAILLASLASACIERGYPLAGSGQVELRADVAGPLFAADTLDEAGKPVLPRQSPWSTAVSLKLTEANEPAYGGYVEVRAVPSEALALHPAGDDQEVGASCGTKDGAFRCTAGTQGYARFTAASEGDWSGEARLVVSWADRTEELPITVLPAGLPEDATNFALIAGGIGDSDRVLATYVPLRCTIGPLPDDLGATWRPGAIRAREARVRASPPLNAPGVVEHAPVIIESLHSEAALSLTPDCRERTSRLRVLLGATGESPPFILCFSDLGGEVKIAVSSGQKALDPIPSLTVDPEPRLLRVRALRSVVAAGTPGDLFEVSAYNAERVRIAVPVDLTVGDDQVIALGEASVTLRGEDSEATIIQGVAVAPGTTTLRVTPRLLASPECSSEPITVTRKPEPEADTETETEPEPEPGAGGGGSP</sequence>
<feature type="compositionally biased region" description="Acidic residues" evidence="1">
    <location>
        <begin position="445"/>
        <end position="456"/>
    </location>
</feature>
<proteinExistence type="predicted"/>
<evidence type="ECO:0008006" key="4">
    <source>
        <dbReference type="Google" id="ProtNLM"/>
    </source>
</evidence>
<comment type="caution">
    <text evidence="2">The sequence shown here is derived from an EMBL/GenBank/DDBJ whole genome shotgun (WGS) entry which is preliminary data.</text>
</comment>
<dbReference type="EMBL" id="JAQNDK010000001">
    <property type="protein sequence ID" value="MDC0677373.1"/>
    <property type="molecule type" value="Genomic_DNA"/>
</dbReference>
<feature type="compositionally biased region" description="Basic residues" evidence="1">
    <location>
        <begin position="16"/>
        <end position="35"/>
    </location>
</feature>
<name>A0ABT5BUH1_9BACT</name>
<evidence type="ECO:0000256" key="1">
    <source>
        <dbReference type="SAM" id="MobiDB-lite"/>
    </source>
</evidence>
<reference evidence="2 3" key="1">
    <citation type="submission" date="2023-01" db="EMBL/GenBank/DDBJ databases">
        <title>Minimal conservation of predation-associated metabolite biosynthetic gene clusters underscores biosynthetic potential of Myxococcota including descriptions for ten novel species: Archangium lansinium sp. nov., Myxococcus landrumus sp. nov., Nannocystis bai.</title>
        <authorList>
            <person name="Ahearne A."/>
            <person name="Stevens C."/>
            <person name="Dowd S."/>
        </authorList>
    </citation>
    <scope>NUCLEOTIDE SEQUENCE [LARGE SCALE GENOMIC DNA]</scope>
    <source>
        <strain evidence="2 3">WIWO2</strain>
    </source>
</reference>
<evidence type="ECO:0000313" key="2">
    <source>
        <dbReference type="EMBL" id="MDC0677373.1"/>
    </source>
</evidence>
<organism evidence="2 3">
    <name type="scientific">Sorangium atrum</name>
    <dbReference type="NCBI Taxonomy" id="2995308"/>
    <lineage>
        <taxon>Bacteria</taxon>
        <taxon>Pseudomonadati</taxon>
        <taxon>Myxococcota</taxon>
        <taxon>Polyangia</taxon>
        <taxon>Polyangiales</taxon>
        <taxon>Polyangiaceae</taxon>
        <taxon>Sorangium</taxon>
    </lineage>
</organism>
<feature type="region of interest" description="Disordered" evidence="1">
    <location>
        <begin position="1"/>
        <end position="36"/>
    </location>
</feature>
<evidence type="ECO:0000313" key="3">
    <source>
        <dbReference type="Proteomes" id="UP001217485"/>
    </source>
</evidence>
<keyword evidence="3" id="KW-1185">Reference proteome</keyword>
<dbReference type="RefSeq" id="WP_272094137.1">
    <property type="nucleotide sequence ID" value="NZ_JAQNDK010000001.1"/>
</dbReference>
<gene>
    <name evidence="2" type="ORF">POL72_06430</name>
</gene>
<feature type="region of interest" description="Disordered" evidence="1">
    <location>
        <begin position="425"/>
        <end position="466"/>
    </location>
</feature>
<protein>
    <recommendedName>
        <fullName evidence="4">Secreted protein</fullName>
    </recommendedName>
</protein>
<dbReference type="Proteomes" id="UP001217485">
    <property type="component" value="Unassembled WGS sequence"/>
</dbReference>